<reference evidence="3 4" key="1">
    <citation type="submission" date="2018-07" db="EMBL/GenBank/DDBJ databases">
        <title>Genome sequences of six Lactobacillus spp. isolated from bumble bee guts.</title>
        <authorList>
            <person name="Motta E.V.S."/>
            <person name="Moran N.A."/>
        </authorList>
    </citation>
    <scope>NUCLEOTIDE SEQUENCE [LARGE SCALE GENOMIC DNA]</scope>
    <source>
        <strain evidence="3 4">LV-8.1</strain>
    </source>
</reference>
<dbReference type="RefSeq" id="WP_118910955.1">
    <property type="nucleotide sequence ID" value="NZ_QOCS01000014.1"/>
</dbReference>
<dbReference type="Gene3D" id="3.90.75.20">
    <property type="match status" value="1"/>
</dbReference>
<feature type="region of interest" description="Disordered" evidence="1">
    <location>
        <begin position="53"/>
        <end position="89"/>
    </location>
</feature>
<dbReference type="AlphaFoldDB" id="A0A417Z675"/>
<dbReference type="InterPro" id="IPR044925">
    <property type="entry name" value="His-Me_finger_sf"/>
</dbReference>
<dbReference type="SUPFAM" id="SSF54060">
    <property type="entry name" value="His-Me finger endonucleases"/>
    <property type="match status" value="1"/>
</dbReference>
<gene>
    <name evidence="3" type="ORF">DS832_07095</name>
</gene>
<dbReference type="InterPro" id="IPR003615">
    <property type="entry name" value="HNH_nuc"/>
</dbReference>
<dbReference type="GO" id="GO:0004519">
    <property type="term" value="F:endonuclease activity"/>
    <property type="evidence" value="ECO:0007669"/>
    <property type="project" value="UniProtKB-KW"/>
</dbReference>
<evidence type="ECO:0000259" key="2">
    <source>
        <dbReference type="Pfam" id="PF13392"/>
    </source>
</evidence>
<protein>
    <submittedName>
        <fullName evidence="3">HNH endonuclease</fullName>
    </submittedName>
</protein>
<keyword evidence="3" id="KW-0540">Nuclease</keyword>
<evidence type="ECO:0000256" key="1">
    <source>
        <dbReference type="SAM" id="MobiDB-lite"/>
    </source>
</evidence>
<keyword evidence="3" id="KW-0255">Endonuclease</keyword>
<dbReference type="Pfam" id="PF13392">
    <property type="entry name" value="HNH_3"/>
    <property type="match status" value="1"/>
</dbReference>
<keyword evidence="3" id="KW-0378">Hydrolase</keyword>
<sequence>MAKLLTNEQEKFLRENVRGKSNADLTKLLNKKFELSLNRQQVENWKKNHKVSSGLTGHFEKGNVPFNKGKHMPTVGRTSETQFKKGHRPSSWLPIGTTKMWSDGYMYTKISNKGSTLKRWKQTHKILWEKEYGPVPAGYRLIFLDQNREHISLDNLAIVSNSECLIANLKGLIFKNKELTRSGIRVAKLMNKTRNLERKRENETN</sequence>
<accession>A0A417Z675</accession>
<proteinExistence type="predicted"/>
<organism evidence="3 4">
    <name type="scientific">Bombilactobacillus bombi</name>
    <dbReference type="NCBI Taxonomy" id="1303590"/>
    <lineage>
        <taxon>Bacteria</taxon>
        <taxon>Bacillati</taxon>
        <taxon>Bacillota</taxon>
        <taxon>Bacilli</taxon>
        <taxon>Lactobacillales</taxon>
        <taxon>Lactobacillaceae</taxon>
        <taxon>Bombilactobacillus</taxon>
    </lineage>
</organism>
<comment type="caution">
    <text evidence="3">The sequence shown here is derived from an EMBL/GenBank/DDBJ whole genome shotgun (WGS) entry which is preliminary data.</text>
</comment>
<dbReference type="Proteomes" id="UP000284822">
    <property type="component" value="Unassembled WGS sequence"/>
</dbReference>
<feature type="domain" description="HNH nuclease" evidence="2">
    <location>
        <begin position="122"/>
        <end position="163"/>
    </location>
</feature>
<name>A0A417Z675_9LACO</name>
<dbReference type="EMBL" id="QOCS01000014">
    <property type="protein sequence ID" value="RHW46108.1"/>
    <property type="molecule type" value="Genomic_DNA"/>
</dbReference>
<evidence type="ECO:0000313" key="3">
    <source>
        <dbReference type="EMBL" id="RHW46108.1"/>
    </source>
</evidence>
<evidence type="ECO:0000313" key="4">
    <source>
        <dbReference type="Proteomes" id="UP000284822"/>
    </source>
</evidence>